<name>A0A6P5S0K6_PRUAV</name>
<dbReference type="GeneID" id="110751966"/>
<proteinExistence type="predicted"/>
<evidence type="ECO:0000313" key="2">
    <source>
        <dbReference type="Proteomes" id="UP000515124"/>
    </source>
</evidence>
<reference evidence="3" key="1">
    <citation type="submission" date="2025-08" db="UniProtKB">
        <authorList>
            <consortium name="RefSeq"/>
        </authorList>
    </citation>
    <scope>IDENTIFICATION</scope>
</reference>
<sequence>MGIAFLSMKLDSEQKKKKKRGLMSFFSEFTNLSVEVSGSNPSADAKLRRAYSQKDKLRVERETLQAVLEQCQRALESLDTTGGADGDGDGEDDGEDEDDDDDNCSRGAVDDDESQQGRRSTSSRPNCEADEQRVVPGIWLMRMIYGKMRKATWVKKTMFFLGKKICSC</sequence>
<evidence type="ECO:0000313" key="3">
    <source>
        <dbReference type="RefSeq" id="XP_021808232.1"/>
    </source>
</evidence>
<evidence type="ECO:0000256" key="1">
    <source>
        <dbReference type="SAM" id="MobiDB-lite"/>
    </source>
</evidence>
<accession>A0A6P5S0K6</accession>
<dbReference type="Proteomes" id="UP000515124">
    <property type="component" value="Unplaced"/>
</dbReference>
<dbReference type="RefSeq" id="XP_021808232.1">
    <property type="nucleotide sequence ID" value="XM_021952540.1"/>
</dbReference>
<gene>
    <name evidence="3" type="primary">LOC110751966</name>
</gene>
<feature type="region of interest" description="Disordered" evidence="1">
    <location>
        <begin position="76"/>
        <end position="129"/>
    </location>
</feature>
<keyword evidence="2" id="KW-1185">Reference proteome</keyword>
<protein>
    <submittedName>
        <fullName evidence="3">Uncharacterized protein LOC110751966 isoform X1</fullName>
    </submittedName>
</protein>
<dbReference type="KEGG" id="pavi:110751966"/>
<organism evidence="2 3">
    <name type="scientific">Prunus avium</name>
    <name type="common">Cherry</name>
    <name type="synonym">Cerasus avium</name>
    <dbReference type="NCBI Taxonomy" id="42229"/>
    <lineage>
        <taxon>Eukaryota</taxon>
        <taxon>Viridiplantae</taxon>
        <taxon>Streptophyta</taxon>
        <taxon>Embryophyta</taxon>
        <taxon>Tracheophyta</taxon>
        <taxon>Spermatophyta</taxon>
        <taxon>Magnoliopsida</taxon>
        <taxon>eudicotyledons</taxon>
        <taxon>Gunneridae</taxon>
        <taxon>Pentapetalae</taxon>
        <taxon>rosids</taxon>
        <taxon>fabids</taxon>
        <taxon>Rosales</taxon>
        <taxon>Rosaceae</taxon>
        <taxon>Amygdaloideae</taxon>
        <taxon>Amygdaleae</taxon>
        <taxon>Prunus</taxon>
    </lineage>
</organism>
<dbReference type="AlphaFoldDB" id="A0A6P5S0K6"/>
<feature type="compositionally biased region" description="Acidic residues" evidence="1">
    <location>
        <begin position="86"/>
        <end position="102"/>
    </location>
</feature>